<organism evidence="2 3">
    <name type="scientific">Mycobacterium innocens</name>
    <dbReference type="NCBI Taxonomy" id="2341083"/>
    <lineage>
        <taxon>Bacteria</taxon>
        <taxon>Bacillati</taxon>
        <taxon>Actinomycetota</taxon>
        <taxon>Actinomycetes</taxon>
        <taxon>Mycobacteriales</taxon>
        <taxon>Mycobacteriaceae</taxon>
        <taxon>Mycobacterium</taxon>
    </lineage>
</organism>
<dbReference type="AlphaFoldDB" id="A0A498Q4K2"/>
<dbReference type="PANTHER" id="PTHR34068:SF2">
    <property type="entry name" value="UPF0145 PROTEIN SCO3412"/>
    <property type="match status" value="1"/>
</dbReference>
<keyword evidence="3" id="KW-1185">Reference proteome</keyword>
<sequence length="294" mass="32200">MTDAESVGGGISPTLALDSSYADANHRREHLHMQPGSLDPVASDRLSHAEKSFTSDLSINEFALLHGAGFEPIELVMGVSVYHVGFQFSGMRQQQELGVLTEATYRARWNAMARMQAEADALKADGIVGVRLNWRHHGEGGEHLEFMAVGTAVRYTAKPGAFRRPNGQAFSSHLSGQDMVTLLRSGYTPVAFVMGNCVFHIAVQGFMQTLKQIGRNMEMPQWTQGNYQARELAMTRMQSEAERDGATGVVGVHFAISNYAWGLHTVEYYTAGTAVRRTGSGETITPSFVLPMDN</sequence>
<name>A0A498Q4K2_9MYCO</name>
<evidence type="ECO:0008006" key="4">
    <source>
        <dbReference type="Google" id="ProtNLM"/>
    </source>
</evidence>
<dbReference type="FunFam" id="3.30.110.70:FF:000003">
    <property type="entry name" value="Heavy-metal-binding family protein"/>
    <property type="match status" value="1"/>
</dbReference>
<dbReference type="EMBL" id="UPHQ01000118">
    <property type="protein sequence ID" value="VBA39462.1"/>
    <property type="molecule type" value="Genomic_DNA"/>
</dbReference>
<protein>
    <recommendedName>
        <fullName evidence="4">Heavy metal-binding domain-containing protein</fullName>
    </recommendedName>
</protein>
<dbReference type="Pfam" id="PF01906">
    <property type="entry name" value="YbjQ_1"/>
    <property type="match status" value="2"/>
</dbReference>
<accession>A0A498Q4K2</accession>
<dbReference type="Gene3D" id="3.30.110.70">
    <property type="entry name" value="Hypothetical protein apc22750. Chain B"/>
    <property type="match status" value="2"/>
</dbReference>
<dbReference type="PANTHER" id="PTHR34068">
    <property type="entry name" value="UPF0145 PROTEIN YBJQ"/>
    <property type="match status" value="1"/>
</dbReference>
<dbReference type="SUPFAM" id="SSF117782">
    <property type="entry name" value="YbjQ-like"/>
    <property type="match status" value="2"/>
</dbReference>
<gene>
    <name evidence="2" type="ORF">LAUMK13_02594</name>
</gene>
<dbReference type="Proteomes" id="UP000267289">
    <property type="component" value="Unassembled WGS sequence"/>
</dbReference>
<evidence type="ECO:0000313" key="2">
    <source>
        <dbReference type="EMBL" id="VBA39462.1"/>
    </source>
</evidence>
<evidence type="ECO:0000256" key="1">
    <source>
        <dbReference type="ARBA" id="ARBA00010751"/>
    </source>
</evidence>
<dbReference type="InterPro" id="IPR002765">
    <property type="entry name" value="UPF0145_YbjQ-like"/>
</dbReference>
<reference evidence="2 3" key="1">
    <citation type="submission" date="2018-09" db="EMBL/GenBank/DDBJ databases">
        <authorList>
            <person name="Tagini F."/>
        </authorList>
    </citation>
    <scope>NUCLEOTIDE SEQUENCE [LARGE SCALE GENOMIC DNA]</scope>
    <source>
        <strain evidence="2 3">MK13</strain>
    </source>
</reference>
<proteinExistence type="inferred from homology"/>
<dbReference type="FunFam" id="3.30.110.70:FF:000002">
    <property type="entry name" value="Heavy-metal-binding family protein"/>
    <property type="match status" value="1"/>
</dbReference>
<dbReference type="InterPro" id="IPR035439">
    <property type="entry name" value="UPF0145_dom_sf"/>
</dbReference>
<evidence type="ECO:0000313" key="3">
    <source>
        <dbReference type="Proteomes" id="UP000267289"/>
    </source>
</evidence>
<comment type="similarity">
    <text evidence="1">Belongs to the UPF0145 family.</text>
</comment>